<organism evidence="3 4">
    <name type="scientific">Microbacterium testaceum</name>
    <name type="common">Aureobacterium testaceum</name>
    <name type="synonym">Brevibacterium testaceum</name>
    <dbReference type="NCBI Taxonomy" id="2033"/>
    <lineage>
        <taxon>Bacteria</taxon>
        <taxon>Bacillati</taxon>
        <taxon>Actinomycetota</taxon>
        <taxon>Actinomycetes</taxon>
        <taxon>Micrococcales</taxon>
        <taxon>Microbacteriaceae</taxon>
        <taxon>Microbacterium</taxon>
    </lineage>
</organism>
<feature type="transmembrane region" description="Helical" evidence="2">
    <location>
        <begin position="85"/>
        <end position="105"/>
    </location>
</feature>
<feature type="region of interest" description="Disordered" evidence="1">
    <location>
        <begin position="14"/>
        <end position="57"/>
    </location>
</feature>
<keyword evidence="2" id="KW-1133">Transmembrane helix</keyword>
<dbReference type="EMBL" id="LDRT01000031">
    <property type="protein sequence ID" value="KTR95499.1"/>
    <property type="molecule type" value="Genomic_DNA"/>
</dbReference>
<dbReference type="RefSeq" id="WP_058623098.1">
    <property type="nucleotide sequence ID" value="NZ_LDRT01000031.1"/>
</dbReference>
<protein>
    <submittedName>
        <fullName evidence="3">Uncharacterized protein</fullName>
    </submittedName>
</protein>
<name>A0A147EYT2_MICTE</name>
<keyword evidence="2" id="KW-0472">Membrane</keyword>
<feature type="compositionally biased region" description="Basic and acidic residues" evidence="1">
    <location>
        <begin position="28"/>
        <end position="38"/>
    </location>
</feature>
<dbReference type="AlphaFoldDB" id="A0A147EYT2"/>
<keyword evidence="2" id="KW-0812">Transmembrane</keyword>
<evidence type="ECO:0000313" key="4">
    <source>
        <dbReference type="Proteomes" id="UP000075025"/>
    </source>
</evidence>
<evidence type="ECO:0000256" key="1">
    <source>
        <dbReference type="SAM" id="MobiDB-lite"/>
    </source>
</evidence>
<gene>
    <name evidence="3" type="ORF">NS220_05600</name>
</gene>
<evidence type="ECO:0000256" key="2">
    <source>
        <dbReference type="SAM" id="Phobius"/>
    </source>
</evidence>
<dbReference type="OrthoDB" id="5061092at2"/>
<reference evidence="3 4" key="1">
    <citation type="journal article" date="2016" name="Front. Microbiol.">
        <title>Genomic Resource of Rice Seed Associated Bacteria.</title>
        <authorList>
            <person name="Midha S."/>
            <person name="Bansal K."/>
            <person name="Sharma S."/>
            <person name="Kumar N."/>
            <person name="Patil P.P."/>
            <person name="Chaudhry V."/>
            <person name="Patil P.B."/>
        </authorList>
    </citation>
    <scope>NUCLEOTIDE SEQUENCE [LARGE SCALE GENOMIC DNA]</scope>
    <source>
        <strain evidence="3 4">NS220</strain>
    </source>
</reference>
<dbReference type="Proteomes" id="UP000075025">
    <property type="component" value="Unassembled WGS sequence"/>
</dbReference>
<sequence>MSIDEDDELAELRRRAYSPSADISDDPDALRRLVELESRAGANDEDIGTPADETTQPVVPTDAAIPAAASDVSRRARPRLVRSRVLVISAGLLIAATWVMSLLLVQNAQTDPLRAGVEEVTRLTADPGFTPPAALYRGVTGKVTGYDAFEGFRAITYPSFREGDQAPRCMTIWQPDLLEDEDSGLSYGGESLIPSCGAGAFPASYTILLTDGSAERALTDLPPDTALQFVYDEARDEIVVFRG</sequence>
<dbReference type="PATRIC" id="fig|2033.6.peg.2092"/>
<accession>A0A147EYT2</accession>
<evidence type="ECO:0000313" key="3">
    <source>
        <dbReference type="EMBL" id="KTR95499.1"/>
    </source>
</evidence>
<comment type="caution">
    <text evidence="3">The sequence shown here is derived from an EMBL/GenBank/DDBJ whole genome shotgun (WGS) entry which is preliminary data.</text>
</comment>
<proteinExistence type="predicted"/>